<sequence>MPEDTQELKILSFNCWCLPIVSKHKSARLAAIAKILSNGYYDIVALQEIWVYSDFEFLRKNIKHVFPFAKYFHSGVFGSGLAVFSKFPIISSSFYPFILNGKPLQVFHGDYYVGKGVGTVRLNHPQLGYLDVFNTHLHAGYGDRYKAHRAAQCWQLANLLRSFVIAGNHVVMTGDLNSIPDSLNYRLIRDHSLLTDSWTQTYDPGFTCNSPFNTFSRYYKKDNVAAGKRLDYILYSRTFRLECIKSEVVMKDVIPGTNISYSDHFGVSAVFHIVNRSEKMDISGHLQSSTVDALIQLLEQELVVAKCDAKKHIFCVMACIFILLIFIILTILLPTQFRLTIYGYLATILTPLFCGLCMIIISIIGSFCLVIGLVFGRTEQNSMREMIDEIKLFKGTLAS</sequence>
<organism evidence="15 16">
    <name type="scientific">Rhizopus microsporus ATCC 52813</name>
    <dbReference type="NCBI Taxonomy" id="1340429"/>
    <lineage>
        <taxon>Eukaryota</taxon>
        <taxon>Fungi</taxon>
        <taxon>Fungi incertae sedis</taxon>
        <taxon>Mucoromycota</taxon>
        <taxon>Mucoromycotina</taxon>
        <taxon>Mucoromycetes</taxon>
        <taxon>Mucorales</taxon>
        <taxon>Mucorineae</taxon>
        <taxon>Rhizopodaceae</taxon>
        <taxon>Rhizopus</taxon>
    </lineage>
</organism>
<dbReference type="InterPro" id="IPR038772">
    <property type="entry name" value="Sph/SMPD2-like"/>
</dbReference>
<dbReference type="Proteomes" id="UP000242254">
    <property type="component" value="Unassembled WGS sequence"/>
</dbReference>
<comment type="pathway">
    <text evidence="2">Lipid metabolism; sphingolipid metabolism.</text>
</comment>
<evidence type="ECO:0000256" key="9">
    <source>
        <dbReference type="ARBA" id="ARBA00022919"/>
    </source>
</evidence>
<name>A0A2G4SPJ1_RHIZD</name>
<keyword evidence="8" id="KW-0460">Magnesium</keyword>
<dbReference type="GO" id="GO:0016020">
    <property type="term" value="C:membrane"/>
    <property type="evidence" value="ECO:0007669"/>
    <property type="project" value="UniProtKB-SubCell"/>
</dbReference>
<keyword evidence="9" id="KW-0746">Sphingolipid metabolism</keyword>
<evidence type="ECO:0000256" key="13">
    <source>
        <dbReference type="SAM" id="Phobius"/>
    </source>
</evidence>
<keyword evidence="10 13" id="KW-1133">Transmembrane helix</keyword>
<keyword evidence="7" id="KW-0378">Hydrolase</keyword>
<comment type="subcellular location">
    <subcellularLocation>
        <location evidence="1">Membrane</location>
        <topology evidence="1">Multi-pass membrane protein</topology>
    </subcellularLocation>
</comment>
<comment type="similarity">
    <text evidence="4">Belongs to the neutral sphingomyelinase family.</text>
</comment>
<dbReference type="STRING" id="1340429.A0A2G4SPJ1"/>
<evidence type="ECO:0000256" key="12">
    <source>
        <dbReference type="ARBA" id="ARBA00023136"/>
    </source>
</evidence>
<dbReference type="GO" id="GO:0006665">
    <property type="term" value="P:sphingolipid metabolic process"/>
    <property type="evidence" value="ECO:0007669"/>
    <property type="project" value="UniProtKB-KW"/>
</dbReference>
<keyword evidence="16" id="KW-1185">Reference proteome</keyword>
<evidence type="ECO:0000256" key="6">
    <source>
        <dbReference type="ARBA" id="ARBA00022723"/>
    </source>
</evidence>
<gene>
    <name evidence="15" type="ORF">RHIMIDRAFT_259504</name>
</gene>
<dbReference type="AlphaFoldDB" id="A0A2G4SPJ1"/>
<dbReference type="InterPro" id="IPR005135">
    <property type="entry name" value="Endo/exonuclease/phosphatase"/>
</dbReference>
<feature type="transmembrane region" description="Helical" evidence="13">
    <location>
        <begin position="313"/>
        <end position="335"/>
    </location>
</feature>
<evidence type="ECO:0000256" key="7">
    <source>
        <dbReference type="ARBA" id="ARBA00022801"/>
    </source>
</evidence>
<dbReference type="EMBL" id="KZ303854">
    <property type="protein sequence ID" value="PHZ10665.1"/>
    <property type="molecule type" value="Genomic_DNA"/>
</dbReference>
<keyword evidence="12 13" id="KW-0472">Membrane</keyword>
<feature type="domain" description="Endonuclease/exonuclease/phosphatase" evidence="14">
    <location>
        <begin position="11"/>
        <end position="264"/>
    </location>
</feature>
<accession>A0A2G4SPJ1</accession>
<evidence type="ECO:0000313" key="16">
    <source>
        <dbReference type="Proteomes" id="UP000242254"/>
    </source>
</evidence>
<feature type="transmembrane region" description="Helical" evidence="13">
    <location>
        <begin position="341"/>
        <end position="374"/>
    </location>
</feature>
<evidence type="ECO:0000256" key="5">
    <source>
        <dbReference type="ARBA" id="ARBA00022692"/>
    </source>
</evidence>
<evidence type="ECO:0000256" key="11">
    <source>
        <dbReference type="ARBA" id="ARBA00023098"/>
    </source>
</evidence>
<evidence type="ECO:0000256" key="8">
    <source>
        <dbReference type="ARBA" id="ARBA00022842"/>
    </source>
</evidence>
<dbReference type="InterPro" id="IPR036691">
    <property type="entry name" value="Endo/exonu/phosph_ase_sf"/>
</dbReference>
<evidence type="ECO:0000313" key="15">
    <source>
        <dbReference type="EMBL" id="PHZ10665.1"/>
    </source>
</evidence>
<reference evidence="15 16" key="1">
    <citation type="journal article" date="2016" name="Proc. Natl. Acad. Sci. U.S.A.">
        <title>Lipid metabolic changes in an early divergent fungus govern the establishment of a mutualistic symbiosis with endobacteria.</title>
        <authorList>
            <person name="Lastovetsky O.A."/>
            <person name="Gaspar M.L."/>
            <person name="Mondo S.J."/>
            <person name="LaButti K.M."/>
            <person name="Sandor L."/>
            <person name="Grigoriev I.V."/>
            <person name="Henry S.A."/>
            <person name="Pawlowska T.E."/>
        </authorList>
    </citation>
    <scope>NUCLEOTIDE SEQUENCE [LARGE SCALE GENOMIC DNA]</scope>
    <source>
        <strain evidence="15 16">ATCC 52813</strain>
    </source>
</reference>
<evidence type="ECO:0000259" key="14">
    <source>
        <dbReference type="Pfam" id="PF03372"/>
    </source>
</evidence>
<evidence type="ECO:0000256" key="2">
    <source>
        <dbReference type="ARBA" id="ARBA00004760"/>
    </source>
</evidence>
<evidence type="ECO:0000256" key="4">
    <source>
        <dbReference type="ARBA" id="ARBA00006335"/>
    </source>
</evidence>
<dbReference type="GO" id="GO:0046872">
    <property type="term" value="F:metal ion binding"/>
    <property type="evidence" value="ECO:0007669"/>
    <property type="project" value="UniProtKB-KW"/>
</dbReference>
<dbReference type="SUPFAM" id="SSF56219">
    <property type="entry name" value="DNase I-like"/>
    <property type="match status" value="1"/>
</dbReference>
<dbReference type="GeneID" id="35442401"/>
<dbReference type="Pfam" id="PF03372">
    <property type="entry name" value="Exo_endo_phos"/>
    <property type="match status" value="1"/>
</dbReference>
<dbReference type="RefSeq" id="XP_023464373.1">
    <property type="nucleotide sequence ID" value="XM_023611411.1"/>
</dbReference>
<keyword evidence="6" id="KW-0479">Metal-binding</keyword>
<dbReference type="PANTHER" id="PTHR16320:SF24">
    <property type="entry name" value="PHOSPHODIESTERASE, PUTATIVE-RELATED"/>
    <property type="match status" value="1"/>
</dbReference>
<evidence type="ECO:0000256" key="3">
    <source>
        <dbReference type="ARBA" id="ARBA00004991"/>
    </source>
</evidence>
<protein>
    <submittedName>
        <fullName evidence="15">DNase I-like protein</fullName>
    </submittedName>
</protein>
<evidence type="ECO:0000256" key="10">
    <source>
        <dbReference type="ARBA" id="ARBA00022989"/>
    </source>
</evidence>
<keyword evidence="5 13" id="KW-0812">Transmembrane</keyword>
<comment type="pathway">
    <text evidence="3">Sphingolipid metabolism.</text>
</comment>
<dbReference type="GO" id="GO:0004767">
    <property type="term" value="F:sphingomyelin phosphodiesterase activity"/>
    <property type="evidence" value="ECO:0007669"/>
    <property type="project" value="InterPro"/>
</dbReference>
<evidence type="ECO:0000256" key="1">
    <source>
        <dbReference type="ARBA" id="ARBA00004141"/>
    </source>
</evidence>
<proteinExistence type="inferred from homology"/>
<keyword evidence="11" id="KW-0443">Lipid metabolism</keyword>
<dbReference type="PANTHER" id="PTHR16320">
    <property type="entry name" value="SPHINGOMYELINASE FAMILY MEMBER"/>
    <property type="match status" value="1"/>
</dbReference>
<dbReference type="Gene3D" id="3.60.10.10">
    <property type="entry name" value="Endonuclease/exonuclease/phosphatase"/>
    <property type="match status" value="1"/>
</dbReference>